<feature type="compositionally biased region" description="Low complexity" evidence="1">
    <location>
        <begin position="42"/>
        <end position="56"/>
    </location>
</feature>
<comment type="caution">
    <text evidence="3">The sequence shown here is derived from an EMBL/GenBank/DDBJ whole genome shotgun (WGS) entry which is preliminary data.</text>
</comment>
<organism evidence="3 4">
    <name type="scientific">Popillia japonica</name>
    <name type="common">Japanese beetle</name>
    <dbReference type="NCBI Taxonomy" id="7064"/>
    <lineage>
        <taxon>Eukaryota</taxon>
        <taxon>Metazoa</taxon>
        <taxon>Ecdysozoa</taxon>
        <taxon>Arthropoda</taxon>
        <taxon>Hexapoda</taxon>
        <taxon>Insecta</taxon>
        <taxon>Pterygota</taxon>
        <taxon>Neoptera</taxon>
        <taxon>Endopterygota</taxon>
        <taxon>Coleoptera</taxon>
        <taxon>Polyphaga</taxon>
        <taxon>Scarabaeiformia</taxon>
        <taxon>Scarabaeidae</taxon>
        <taxon>Rutelinae</taxon>
        <taxon>Popillia</taxon>
    </lineage>
</organism>
<evidence type="ECO:0000313" key="3">
    <source>
        <dbReference type="EMBL" id="KAK9692923.1"/>
    </source>
</evidence>
<feature type="region of interest" description="Disordered" evidence="1">
    <location>
        <begin position="340"/>
        <end position="411"/>
    </location>
</feature>
<evidence type="ECO:0000256" key="1">
    <source>
        <dbReference type="SAM" id="MobiDB-lite"/>
    </source>
</evidence>
<gene>
    <name evidence="3" type="ORF">QE152_g34828</name>
</gene>
<dbReference type="AlphaFoldDB" id="A0AAW1ITM4"/>
<name>A0AAW1ITM4_POPJA</name>
<evidence type="ECO:0000259" key="2">
    <source>
        <dbReference type="Pfam" id="PF07530"/>
    </source>
</evidence>
<feature type="domain" description="Pre-C2HC" evidence="2">
    <location>
        <begin position="215"/>
        <end position="273"/>
    </location>
</feature>
<dbReference type="EMBL" id="JASPKY010000560">
    <property type="protein sequence ID" value="KAK9692923.1"/>
    <property type="molecule type" value="Genomic_DNA"/>
</dbReference>
<protein>
    <submittedName>
        <fullName evidence="3">Zinc finger associated protein</fullName>
    </submittedName>
</protein>
<proteinExistence type="predicted"/>
<feature type="compositionally biased region" description="Basic residues" evidence="1">
    <location>
        <begin position="385"/>
        <end position="396"/>
    </location>
</feature>
<feature type="region of interest" description="Disordered" evidence="1">
    <location>
        <begin position="127"/>
        <end position="150"/>
    </location>
</feature>
<feature type="region of interest" description="Disordered" evidence="1">
    <location>
        <begin position="42"/>
        <end position="64"/>
    </location>
</feature>
<accession>A0AAW1ITM4</accession>
<dbReference type="Pfam" id="PF07530">
    <property type="entry name" value="PRE_C2HC"/>
    <property type="match status" value="1"/>
</dbReference>
<evidence type="ECO:0000313" key="4">
    <source>
        <dbReference type="Proteomes" id="UP001458880"/>
    </source>
</evidence>
<dbReference type="PANTHER" id="PTHR33273:SF2">
    <property type="entry name" value="ENDONUCLEASE_EXONUCLEASE_PHOSPHATASE DOMAIN-CONTAINING PROTEIN"/>
    <property type="match status" value="1"/>
</dbReference>
<sequence length="411" mass="45789">MVLELLRPRTSILEFWLIKNAHRIFNPMFWLLTESTRNDSGIVHSSVQSSSTPRHSGSPAGVGDLTDDQIIAQIRTLQKLLDKCRNTRAANRNLLKDLNSDDHQSPPGVCEHVESVSQTERFHPLFSRPQRHRTPPTPPAKIHIDQPPASRENTIPSIVLRDKSGWCGISAEIRRKGLNFLKAQNTADGIRVFLAAESDFRGIVRGIPSEIPEGQILKHLRELGFSPDSVARMRRSRGGAPMSLILVKLSNDQKNMYNLKELVSLDVSIETLRANPMIGQCYRCQRYDHAQYRCTAPRKCASCGGEHPSGDCPRPKSEPPTCANCGDTHPANYRSCTRCPKPKAAPPRATQMPKRTATTASKIQPGKSFSKAVAAPTWTEIQGGRSRKPQKGRRLHHIDPGQKAKLPKWSP</sequence>
<dbReference type="PANTHER" id="PTHR33273">
    <property type="entry name" value="DOMAIN-CONTAINING PROTEIN, PUTATIVE-RELATED"/>
    <property type="match status" value="1"/>
</dbReference>
<reference evidence="3 4" key="1">
    <citation type="journal article" date="2024" name="BMC Genomics">
        <title>De novo assembly and annotation of Popillia japonica's genome with initial clues to its potential as an invasive pest.</title>
        <authorList>
            <person name="Cucini C."/>
            <person name="Boschi S."/>
            <person name="Funari R."/>
            <person name="Cardaioli E."/>
            <person name="Iannotti N."/>
            <person name="Marturano G."/>
            <person name="Paoli F."/>
            <person name="Bruttini M."/>
            <person name="Carapelli A."/>
            <person name="Frati F."/>
            <person name="Nardi F."/>
        </authorList>
    </citation>
    <scope>NUCLEOTIDE SEQUENCE [LARGE SCALE GENOMIC DNA]</scope>
    <source>
        <strain evidence="3">DMR45628</strain>
    </source>
</reference>
<dbReference type="InterPro" id="IPR006579">
    <property type="entry name" value="Pre_C2HC_dom"/>
</dbReference>
<dbReference type="Proteomes" id="UP001458880">
    <property type="component" value="Unassembled WGS sequence"/>
</dbReference>
<keyword evidence="4" id="KW-1185">Reference proteome</keyword>